<accession>A0A7J9DZW6</accession>
<dbReference type="Proteomes" id="UP000593568">
    <property type="component" value="Unassembled WGS sequence"/>
</dbReference>
<dbReference type="EMBL" id="JABEZW010000005">
    <property type="protein sequence ID" value="MBA0766128.1"/>
    <property type="molecule type" value="Genomic_DNA"/>
</dbReference>
<proteinExistence type="predicted"/>
<evidence type="ECO:0000313" key="1">
    <source>
        <dbReference type="EMBL" id="MBA0766128.1"/>
    </source>
</evidence>
<comment type="caution">
    <text evidence="1">The sequence shown here is derived from an EMBL/GenBank/DDBJ whole genome shotgun (WGS) entry which is preliminary data.</text>
</comment>
<gene>
    <name evidence="1" type="ORF">Gotri_015196</name>
</gene>
<evidence type="ECO:0000313" key="2">
    <source>
        <dbReference type="Proteomes" id="UP000593568"/>
    </source>
</evidence>
<organism evidence="1 2">
    <name type="scientific">Gossypium trilobum</name>
    <dbReference type="NCBI Taxonomy" id="34281"/>
    <lineage>
        <taxon>Eukaryota</taxon>
        <taxon>Viridiplantae</taxon>
        <taxon>Streptophyta</taxon>
        <taxon>Embryophyta</taxon>
        <taxon>Tracheophyta</taxon>
        <taxon>Spermatophyta</taxon>
        <taxon>Magnoliopsida</taxon>
        <taxon>eudicotyledons</taxon>
        <taxon>Gunneridae</taxon>
        <taxon>Pentapetalae</taxon>
        <taxon>rosids</taxon>
        <taxon>malvids</taxon>
        <taxon>Malvales</taxon>
        <taxon>Malvaceae</taxon>
        <taxon>Malvoideae</taxon>
        <taxon>Gossypium</taxon>
    </lineage>
</organism>
<dbReference type="AlphaFoldDB" id="A0A7J9DZW6"/>
<protein>
    <submittedName>
        <fullName evidence="1">Uncharacterized protein</fullName>
    </submittedName>
</protein>
<keyword evidence="2" id="KW-1185">Reference proteome</keyword>
<name>A0A7J9DZW6_9ROSI</name>
<reference evidence="1 2" key="1">
    <citation type="journal article" date="2019" name="Genome Biol. Evol.">
        <title>Insights into the evolution of the New World diploid cottons (Gossypium, subgenus Houzingenia) based on genome sequencing.</title>
        <authorList>
            <person name="Grover C.E."/>
            <person name="Arick M.A. 2nd"/>
            <person name="Thrash A."/>
            <person name="Conover J.L."/>
            <person name="Sanders W.S."/>
            <person name="Peterson D.G."/>
            <person name="Frelichowski J.E."/>
            <person name="Scheffler J.A."/>
            <person name="Scheffler B.E."/>
            <person name="Wendel J.F."/>
        </authorList>
    </citation>
    <scope>NUCLEOTIDE SEQUENCE [LARGE SCALE GENOMIC DNA]</scope>
    <source>
        <strain evidence="1">8</strain>
        <tissue evidence="1">Leaf</tissue>
    </source>
</reference>
<sequence>MILKEYCAGLCFFLPGLLKELHRCAVLWKGSEVCMMQNLWSVWVKGGSLWVAWVHLYTLKGYSVLQVQALPSHSWAWKKLLKLRSLVPLIGDLMMFIKQRSAGNF</sequence>